<proteinExistence type="inferred from homology"/>
<keyword evidence="3 5" id="KW-0131">Cell cycle</keyword>
<evidence type="ECO:0000256" key="4">
    <source>
        <dbReference type="ARBA" id="ARBA00044936"/>
    </source>
</evidence>
<dbReference type="InterPro" id="IPR023052">
    <property type="entry name" value="Cell_div_SepF"/>
</dbReference>
<keyword evidence="1 5" id="KW-0132">Cell division</keyword>
<dbReference type="AlphaFoldDB" id="A0A0B2K466"/>
<evidence type="ECO:0000256" key="3">
    <source>
        <dbReference type="ARBA" id="ARBA00023306"/>
    </source>
</evidence>
<keyword evidence="2 5" id="KW-0717">Septation</keyword>
<dbReference type="GO" id="GO:0000917">
    <property type="term" value="P:division septum assembly"/>
    <property type="evidence" value="ECO:0007669"/>
    <property type="project" value="UniProtKB-KW"/>
</dbReference>
<dbReference type="InterPro" id="IPR007561">
    <property type="entry name" value="Cell_div_SepF/SepF-rel"/>
</dbReference>
<dbReference type="InterPro" id="IPR038594">
    <property type="entry name" value="SepF-like_sf"/>
</dbReference>
<comment type="subcellular location">
    <subcellularLocation>
        <location evidence="5">Cytoplasm</location>
    </subcellularLocation>
    <text evidence="5">Localizes to the division site, in a FtsZ-dependent manner.</text>
</comment>
<comment type="similarity">
    <text evidence="5">Belongs to the SepF family.</text>
</comment>
<accession>A0A0B2K466</accession>
<keyword evidence="5" id="KW-0963">Cytoplasm</keyword>
<dbReference type="GO" id="GO:0005737">
    <property type="term" value="C:cytoplasm"/>
    <property type="evidence" value="ECO:0007669"/>
    <property type="project" value="UniProtKB-SubCell"/>
</dbReference>
<protein>
    <recommendedName>
        <fullName evidence="5">Cell division protein SepF</fullName>
    </recommendedName>
</protein>
<dbReference type="HAMAP" id="MF_01197">
    <property type="entry name" value="SepF"/>
    <property type="match status" value="1"/>
</dbReference>
<sequence length="154" mass="17276">MSILKKLEDFFAPVEVEDELFVDEEEVVEEQVERKVVGGSTAASAVKPAPAPVKRPNLTLHTNNSHRAAEMKIKIFMPQRFDDVREVADALKAKNSAIVNYERVELPEQQRICDFLNGVCYVQDGFVHRISNTMVLYAPNGVEINEMKSVAATL</sequence>
<name>A0A0B2K466_9FIRM</name>
<dbReference type="Pfam" id="PF04472">
    <property type="entry name" value="SepF"/>
    <property type="match status" value="1"/>
</dbReference>
<evidence type="ECO:0000313" key="6">
    <source>
        <dbReference type="EMBL" id="KHM52877.1"/>
    </source>
</evidence>
<gene>
    <name evidence="5" type="primary">sepF</name>
    <name evidence="6" type="ORF">NZ47_02090</name>
</gene>
<dbReference type="GO" id="GO:0043093">
    <property type="term" value="P:FtsZ-dependent cytokinesis"/>
    <property type="evidence" value="ECO:0007669"/>
    <property type="project" value="UniProtKB-UniRule"/>
</dbReference>
<comment type="subunit">
    <text evidence="5">Homodimer. Interacts with FtsZ.</text>
</comment>
<keyword evidence="7" id="KW-1185">Reference proteome</keyword>
<organism evidence="6 7">
    <name type="scientific">Anaerovibrio lipolyticus</name>
    <dbReference type="NCBI Taxonomy" id="82374"/>
    <lineage>
        <taxon>Bacteria</taxon>
        <taxon>Bacillati</taxon>
        <taxon>Bacillota</taxon>
        <taxon>Negativicutes</taxon>
        <taxon>Selenomonadales</taxon>
        <taxon>Selenomonadaceae</taxon>
        <taxon>Anaerovibrio</taxon>
    </lineage>
</organism>
<evidence type="ECO:0000313" key="7">
    <source>
        <dbReference type="Proteomes" id="UP000030993"/>
    </source>
</evidence>
<dbReference type="PANTHER" id="PTHR35798:SF1">
    <property type="entry name" value="CELL DIVISION PROTEIN SEPF"/>
    <property type="match status" value="1"/>
</dbReference>
<evidence type="ECO:0000256" key="5">
    <source>
        <dbReference type="HAMAP-Rule" id="MF_01197"/>
    </source>
</evidence>
<dbReference type="PANTHER" id="PTHR35798">
    <property type="entry name" value="CELL DIVISION PROTEIN SEPF"/>
    <property type="match status" value="1"/>
</dbReference>
<dbReference type="EMBL" id="JSCE01000040">
    <property type="protein sequence ID" value="KHM52877.1"/>
    <property type="molecule type" value="Genomic_DNA"/>
</dbReference>
<evidence type="ECO:0000256" key="2">
    <source>
        <dbReference type="ARBA" id="ARBA00023210"/>
    </source>
</evidence>
<dbReference type="Proteomes" id="UP000030993">
    <property type="component" value="Unassembled WGS sequence"/>
</dbReference>
<dbReference type="Gene3D" id="3.30.110.150">
    <property type="entry name" value="SepF-like protein"/>
    <property type="match status" value="1"/>
</dbReference>
<dbReference type="STRING" id="82374.NZ47_02090"/>
<dbReference type="RefSeq" id="WP_027397020.1">
    <property type="nucleotide sequence ID" value="NZ_CAMKSO010000070.1"/>
</dbReference>
<dbReference type="eggNOG" id="COG1799">
    <property type="taxonomic scope" value="Bacteria"/>
</dbReference>
<comment type="caution">
    <text evidence="6">The sequence shown here is derived from an EMBL/GenBank/DDBJ whole genome shotgun (WGS) entry which is preliminary data.</text>
</comment>
<reference evidence="6 7" key="1">
    <citation type="journal article" date="2013" name="PLoS ONE">
        <title>Identification and characterization of three novel lipases belonging to families II and V from Anaerovibrio lipolyticus 5ST.</title>
        <authorList>
            <person name="Prive F."/>
            <person name="Kaderbhai N.N."/>
            <person name="Girdwood S."/>
            <person name="Worgan H.J."/>
            <person name="Pinloche E."/>
            <person name="Scollan N.D."/>
            <person name="Huws S.A."/>
            <person name="Newbold C.J."/>
        </authorList>
    </citation>
    <scope>NUCLEOTIDE SEQUENCE [LARGE SCALE GENOMIC DNA]</scope>
    <source>
        <strain evidence="6 7">5S</strain>
    </source>
</reference>
<evidence type="ECO:0000256" key="1">
    <source>
        <dbReference type="ARBA" id="ARBA00022618"/>
    </source>
</evidence>
<comment type="function">
    <text evidence="4 5">Cell division protein that is part of the divisome complex and is recruited early to the Z-ring. Probably stimulates Z-ring formation, perhaps through the cross-linking of FtsZ protofilaments. Its function overlaps with FtsA.</text>
</comment>